<feature type="DNA-binding region" description="H-T-H motif" evidence="4">
    <location>
        <begin position="36"/>
        <end position="55"/>
    </location>
</feature>
<keyword evidence="2 4" id="KW-0238">DNA-binding</keyword>
<protein>
    <submittedName>
        <fullName evidence="6">Transcriptional regulator, TetR family</fullName>
    </submittedName>
</protein>
<dbReference type="PANTHER" id="PTHR30055">
    <property type="entry name" value="HTH-TYPE TRANSCRIPTIONAL REGULATOR RUTR"/>
    <property type="match status" value="1"/>
</dbReference>
<feature type="domain" description="HTH tetR-type" evidence="5">
    <location>
        <begin position="13"/>
        <end position="73"/>
    </location>
</feature>
<evidence type="ECO:0000256" key="3">
    <source>
        <dbReference type="ARBA" id="ARBA00023163"/>
    </source>
</evidence>
<dbReference type="SUPFAM" id="SSF48498">
    <property type="entry name" value="Tetracyclin repressor-like, C-terminal domain"/>
    <property type="match status" value="1"/>
</dbReference>
<gene>
    <name evidence="6" type="ordered locus">Caul_4666</name>
</gene>
<proteinExistence type="predicted"/>
<evidence type="ECO:0000256" key="1">
    <source>
        <dbReference type="ARBA" id="ARBA00023015"/>
    </source>
</evidence>
<dbReference type="InterPro" id="IPR011075">
    <property type="entry name" value="TetR_C"/>
</dbReference>
<keyword evidence="1" id="KW-0805">Transcription regulation</keyword>
<dbReference type="PANTHER" id="PTHR30055:SF223">
    <property type="entry name" value="HTH-TYPE TRANSCRIPTIONAL REGULATOR UIDR"/>
    <property type="match status" value="1"/>
</dbReference>
<dbReference type="HOGENOM" id="CLU_069356_27_2_5"/>
<name>B0T2W4_CAUSK</name>
<reference evidence="6" key="1">
    <citation type="submission" date="2008-01" db="EMBL/GenBank/DDBJ databases">
        <title>Complete sequence of chromosome of Caulobacter sp. K31.</title>
        <authorList>
            <consortium name="US DOE Joint Genome Institute"/>
            <person name="Copeland A."/>
            <person name="Lucas S."/>
            <person name="Lapidus A."/>
            <person name="Barry K."/>
            <person name="Glavina del Rio T."/>
            <person name="Dalin E."/>
            <person name="Tice H."/>
            <person name="Pitluck S."/>
            <person name="Bruce D."/>
            <person name="Goodwin L."/>
            <person name="Thompson L.S."/>
            <person name="Brettin T."/>
            <person name="Detter J.C."/>
            <person name="Han C."/>
            <person name="Schmutz J."/>
            <person name="Larimer F."/>
            <person name="Land M."/>
            <person name="Hauser L."/>
            <person name="Kyrpides N."/>
            <person name="Kim E."/>
            <person name="Stephens C."/>
            <person name="Richardson P."/>
        </authorList>
    </citation>
    <scope>NUCLEOTIDE SEQUENCE [LARGE SCALE GENOMIC DNA]</scope>
    <source>
        <strain evidence="6">K31</strain>
    </source>
</reference>
<dbReference type="FunFam" id="1.10.10.60:FF:000141">
    <property type="entry name" value="TetR family transcriptional regulator"/>
    <property type="match status" value="1"/>
</dbReference>
<dbReference type="InterPro" id="IPR009057">
    <property type="entry name" value="Homeodomain-like_sf"/>
</dbReference>
<dbReference type="InterPro" id="IPR050109">
    <property type="entry name" value="HTH-type_TetR-like_transc_reg"/>
</dbReference>
<dbReference type="eggNOG" id="COG1309">
    <property type="taxonomic scope" value="Bacteria"/>
</dbReference>
<evidence type="ECO:0000256" key="4">
    <source>
        <dbReference type="PROSITE-ProRule" id="PRU00335"/>
    </source>
</evidence>
<dbReference type="Pfam" id="PF00440">
    <property type="entry name" value="TetR_N"/>
    <property type="match status" value="1"/>
</dbReference>
<dbReference type="STRING" id="366602.Caul_4666"/>
<evidence type="ECO:0000259" key="5">
    <source>
        <dbReference type="PROSITE" id="PS50977"/>
    </source>
</evidence>
<dbReference type="Gene3D" id="1.10.357.10">
    <property type="entry name" value="Tetracycline Repressor, domain 2"/>
    <property type="match status" value="1"/>
</dbReference>
<dbReference type="PRINTS" id="PR00455">
    <property type="entry name" value="HTHTETR"/>
</dbReference>
<evidence type="ECO:0000313" key="6">
    <source>
        <dbReference type="EMBL" id="ABZ73786.1"/>
    </source>
</evidence>
<dbReference type="OrthoDB" id="7185252at2"/>
<accession>B0T2W4</accession>
<dbReference type="AlphaFoldDB" id="B0T2W4"/>
<dbReference type="PROSITE" id="PS50977">
    <property type="entry name" value="HTH_TETR_2"/>
    <property type="match status" value="1"/>
</dbReference>
<dbReference type="GO" id="GO:0003700">
    <property type="term" value="F:DNA-binding transcription factor activity"/>
    <property type="evidence" value="ECO:0007669"/>
    <property type="project" value="TreeGrafter"/>
</dbReference>
<dbReference type="EMBL" id="CP000927">
    <property type="protein sequence ID" value="ABZ73786.1"/>
    <property type="molecule type" value="Genomic_DNA"/>
</dbReference>
<dbReference type="GO" id="GO:0000976">
    <property type="term" value="F:transcription cis-regulatory region binding"/>
    <property type="evidence" value="ECO:0007669"/>
    <property type="project" value="TreeGrafter"/>
</dbReference>
<dbReference type="KEGG" id="cak:Caul_4666"/>
<dbReference type="InterPro" id="IPR036271">
    <property type="entry name" value="Tet_transcr_reg_TetR-rel_C_sf"/>
</dbReference>
<organism evidence="6">
    <name type="scientific">Caulobacter sp. (strain K31)</name>
    <dbReference type="NCBI Taxonomy" id="366602"/>
    <lineage>
        <taxon>Bacteria</taxon>
        <taxon>Pseudomonadati</taxon>
        <taxon>Pseudomonadota</taxon>
        <taxon>Alphaproteobacteria</taxon>
        <taxon>Caulobacterales</taxon>
        <taxon>Caulobacteraceae</taxon>
        <taxon>Caulobacter</taxon>
    </lineage>
</organism>
<sequence length="214" mass="23036">MQPGQPKWRRRSEARPGEIIEAALVVFSEKGFAAARLDDIAARAGVSKGALYLYFETKQDLFRAVVRETIAPNLAVVAAFVGQSGLAFGDLIPLVFARIAEVMTTGRLGAVAKMVIGESRNFPELAKVWHEDVVVRMLDAVGGAVASAQARGEVRPGDPRLYVFSLAGPLLLGVLWREVFTPIGAEPVDLKALMTQHAQVVLKGMLLESGEARA</sequence>
<keyword evidence="3" id="KW-0804">Transcription</keyword>
<dbReference type="SUPFAM" id="SSF46689">
    <property type="entry name" value="Homeodomain-like"/>
    <property type="match status" value="1"/>
</dbReference>
<dbReference type="Pfam" id="PF16859">
    <property type="entry name" value="TetR_C_11"/>
    <property type="match status" value="1"/>
</dbReference>
<evidence type="ECO:0000256" key="2">
    <source>
        <dbReference type="ARBA" id="ARBA00023125"/>
    </source>
</evidence>
<dbReference type="InterPro" id="IPR001647">
    <property type="entry name" value="HTH_TetR"/>
</dbReference>